<dbReference type="PATRIC" id="fig|701521.8.peg.1415"/>
<dbReference type="InterPro" id="IPR051332">
    <property type="entry name" value="Fosfomycin_Res_Enzymes"/>
</dbReference>
<dbReference type="Gene3D" id="3.10.180.10">
    <property type="entry name" value="2,3-Dihydroxybiphenyl 1,2-Dioxygenase, domain 1"/>
    <property type="match status" value="1"/>
</dbReference>
<feature type="domain" description="VOC" evidence="1">
    <location>
        <begin position="2"/>
        <end position="126"/>
    </location>
</feature>
<gene>
    <name evidence="2" type="ordered locus">PECL_1511</name>
</gene>
<dbReference type="Pfam" id="PF00903">
    <property type="entry name" value="Glyoxalase"/>
    <property type="match status" value="1"/>
</dbReference>
<dbReference type="InterPro" id="IPR004360">
    <property type="entry name" value="Glyas_Fos-R_dOase_dom"/>
</dbReference>
<accession>G8PAE4</accession>
<dbReference type="PROSITE" id="PS51819">
    <property type="entry name" value="VOC"/>
    <property type="match status" value="1"/>
</dbReference>
<dbReference type="RefSeq" id="WP_014215927.1">
    <property type="nucleotide sequence ID" value="NC_016605.1"/>
</dbReference>
<evidence type="ECO:0000313" key="3">
    <source>
        <dbReference type="Proteomes" id="UP000005444"/>
    </source>
</evidence>
<dbReference type="Proteomes" id="UP000005444">
    <property type="component" value="Chromosome"/>
</dbReference>
<evidence type="ECO:0000259" key="1">
    <source>
        <dbReference type="PROSITE" id="PS51819"/>
    </source>
</evidence>
<dbReference type="HOGENOM" id="CLU_046006_16_0_9"/>
<sequence length="126" mass="14545">MKIEHAAIWVQDIEKIRNFYLKYFRVSSSEMYHNEKTGFYSYFLSFPDGGARLEVMHQDEALEKPKKQYGYAHIALSLGSKDAVNQMTNRLQADGYKRTNGPRTTGDGYYESVFEDPEGNTLELTV</sequence>
<protein>
    <submittedName>
        <fullName evidence="2">Glyoxalase family protein</fullName>
    </submittedName>
</protein>
<reference evidence="2 3" key="1">
    <citation type="journal article" date="2012" name="J. Bacteriol.">
        <title>Complete Genome Sequence of the Beer Spoilage Organism Pediococcus claussenii ATCC BAA-344T.</title>
        <authorList>
            <person name="Pittet V."/>
            <person name="Abegunde T."/>
            <person name="Marfleet T."/>
            <person name="Haakensen M."/>
            <person name="Morrow K."/>
            <person name="Jayaprakash T."/>
            <person name="Schroeder K."/>
            <person name="Trost B."/>
            <person name="Byrns S."/>
            <person name="Bergsveinson J."/>
            <person name="Kusalik A."/>
            <person name="Ziola B."/>
        </authorList>
    </citation>
    <scope>NUCLEOTIDE SEQUENCE [LARGE SCALE GENOMIC DNA]</scope>
    <source>
        <strain evidence="2 3">ATCC BAA-344</strain>
    </source>
</reference>
<dbReference type="InterPro" id="IPR037523">
    <property type="entry name" value="VOC_core"/>
</dbReference>
<dbReference type="KEGG" id="pce:PECL_1511"/>
<dbReference type="EMBL" id="CP003137">
    <property type="protein sequence ID" value="AEV95733.1"/>
    <property type="molecule type" value="Genomic_DNA"/>
</dbReference>
<proteinExistence type="predicted"/>
<dbReference type="PANTHER" id="PTHR36113:SF1">
    <property type="entry name" value="GLYOXALASE_BLEOMYCIN RESISTANCE PROTEIN_DIOXYGENASE"/>
    <property type="match status" value="1"/>
</dbReference>
<organism evidence="2 3">
    <name type="scientific">Pediococcus claussenii (strain ATCC BAA-344 / DSM 14800 / JCM 18046 / KCTC 3811 / LMG 21948 / P06)</name>
    <dbReference type="NCBI Taxonomy" id="701521"/>
    <lineage>
        <taxon>Bacteria</taxon>
        <taxon>Bacillati</taxon>
        <taxon>Bacillota</taxon>
        <taxon>Bacilli</taxon>
        <taxon>Lactobacillales</taxon>
        <taxon>Lactobacillaceae</taxon>
        <taxon>Pediococcus</taxon>
    </lineage>
</organism>
<dbReference type="PANTHER" id="PTHR36113">
    <property type="entry name" value="LYASE, PUTATIVE-RELATED-RELATED"/>
    <property type="match status" value="1"/>
</dbReference>
<dbReference type="InterPro" id="IPR029068">
    <property type="entry name" value="Glyas_Bleomycin-R_OHBP_Dase"/>
</dbReference>
<dbReference type="AlphaFoldDB" id="G8PAE4"/>
<name>G8PAE4_PEDCP</name>
<evidence type="ECO:0000313" key="2">
    <source>
        <dbReference type="EMBL" id="AEV95733.1"/>
    </source>
</evidence>
<dbReference type="eggNOG" id="COG0346">
    <property type="taxonomic scope" value="Bacteria"/>
</dbReference>
<dbReference type="STRING" id="701521.PECL_1511"/>
<keyword evidence="3" id="KW-1185">Reference proteome</keyword>
<dbReference type="SUPFAM" id="SSF54593">
    <property type="entry name" value="Glyoxalase/Bleomycin resistance protein/Dihydroxybiphenyl dioxygenase"/>
    <property type="match status" value="1"/>
</dbReference>